<organism evidence="1 2">
    <name type="scientific">Bombella pollinis</name>
    <dbReference type="NCBI Taxonomy" id="2967337"/>
    <lineage>
        <taxon>Bacteria</taxon>
        <taxon>Pseudomonadati</taxon>
        <taxon>Pseudomonadota</taxon>
        <taxon>Alphaproteobacteria</taxon>
        <taxon>Acetobacterales</taxon>
        <taxon>Acetobacteraceae</taxon>
        <taxon>Bombella</taxon>
    </lineage>
</organism>
<accession>A0ABT3WLC4</accession>
<reference evidence="1 2" key="1">
    <citation type="submission" date="2022-07" db="EMBL/GenBank/DDBJ databases">
        <title>Bombella genomes.</title>
        <authorList>
            <person name="Harer L."/>
            <person name="Styblova S."/>
            <person name="Ehrmann M."/>
        </authorList>
    </citation>
    <scope>NUCLEOTIDE SEQUENCE [LARGE SCALE GENOMIC DNA]</scope>
    <source>
        <strain evidence="1 2">TMW 2.2556</strain>
    </source>
</reference>
<dbReference type="RefSeq" id="WP_266137752.1">
    <property type="nucleotide sequence ID" value="NZ_JANIDX010000005.1"/>
</dbReference>
<sequence length="355" mass="38099">MGLNPAFILTANSKDVTGTVADRLSSLTLTTETEHQSDELSLALWNTDPNYPLKKPPVGAVLTLALGYEGDLHRMGSFVVSSLSGRGGKGQGRVMEIRARSVPYSETPDGVSGFQTQKTRSWRKGTTIGAMVQKMAADHGMTAGVSAALAGIHLQHFDQTDESDISFLQKVAKSYDAVAKPSGGKLLFLNRGDAESASGKEIPPVSLTTTQVSEWSWSEDRHIAPGTVVALYHATRQAKNYAVSIGSGEPVRRIKRKFRTVDDARSAAQAEMGRRARGSMDLSLTLPGDASLNAGSALLLDDSFDEGVAGRWIVKRGIHRLDKGEGFVTELSCERPNDDTTVQGLMNGPVKVDEL</sequence>
<name>A0ABT3WLC4_9PROT</name>
<keyword evidence="2" id="KW-1185">Reference proteome</keyword>
<dbReference type="Pfam" id="PF05954">
    <property type="entry name" value="Phage_GPD"/>
    <property type="match status" value="1"/>
</dbReference>
<gene>
    <name evidence="1" type="ORF">NQF89_05750</name>
</gene>
<evidence type="ECO:0000313" key="1">
    <source>
        <dbReference type="EMBL" id="MCX5619925.1"/>
    </source>
</evidence>
<dbReference type="EMBL" id="JANIDX010000005">
    <property type="protein sequence ID" value="MCX5619925.1"/>
    <property type="molecule type" value="Genomic_DNA"/>
</dbReference>
<dbReference type="SUPFAM" id="SSF69279">
    <property type="entry name" value="Phage tail proteins"/>
    <property type="match status" value="1"/>
</dbReference>
<proteinExistence type="predicted"/>
<protein>
    <submittedName>
        <fullName evidence="1">Contractile injection system protein, VgrG/Pvc8 family</fullName>
    </submittedName>
</protein>
<dbReference type="Proteomes" id="UP001165575">
    <property type="component" value="Unassembled WGS sequence"/>
</dbReference>
<evidence type="ECO:0000313" key="2">
    <source>
        <dbReference type="Proteomes" id="UP001165575"/>
    </source>
</evidence>
<comment type="caution">
    <text evidence="1">The sequence shown here is derived from an EMBL/GenBank/DDBJ whole genome shotgun (WGS) entry which is preliminary data.</text>
</comment>